<reference evidence="1 2" key="1">
    <citation type="submission" date="2018-09" db="EMBL/GenBank/DDBJ databases">
        <authorList>
            <person name="Livingstone P.G."/>
            <person name="Whitworth D.E."/>
        </authorList>
    </citation>
    <scope>NUCLEOTIDE SEQUENCE [LARGE SCALE GENOMIC DNA]</scope>
    <source>
        <strain evidence="1 2">CA031B</strain>
    </source>
</reference>
<proteinExistence type="predicted"/>
<keyword evidence="2" id="KW-1185">Reference proteome</keyword>
<feature type="non-terminal residue" evidence="1">
    <location>
        <position position="1"/>
    </location>
</feature>
<evidence type="ECO:0000313" key="1">
    <source>
        <dbReference type="EMBL" id="RKH80845.1"/>
    </source>
</evidence>
<dbReference type="Proteomes" id="UP000278907">
    <property type="component" value="Unassembled WGS sequence"/>
</dbReference>
<comment type="caution">
    <text evidence="1">The sequence shown here is derived from an EMBL/GenBank/DDBJ whole genome shotgun (WGS) entry which is preliminary data.</text>
</comment>
<evidence type="ECO:0000313" key="2">
    <source>
        <dbReference type="Proteomes" id="UP000278907"/>
    </source>
</evidence>
<name>A0ABX9Q2U0_9BACT</name>
<accession>A0ABX9Q2U0</accession>
<protein>
    <submittedName>
        <fullName evidence="1">Type II toxin-antitoxin system HigB family toxin</fullName>
    </submittedName>
</protein>
<gene>
    <name evidence="1" type="ORF">D7Y13_43215</name>
</gene>
<sequence>YKTIQVKWFGTHAEYNKINVTTVQYQKP</sequence>
<dbReference type="EMBL" id="RAWI01001097">
    <property type="protein sequence ID" value="RKH80845.1"/>
    <property type="molecule type" value="Genomic_DNA"/>
</dbReference>
<organism evidence="1 2">
    <name type="scientific">Corallococcus praedator</name>
    <dbReference type="NCBI Taxonomy" id="2316724"/>
    <lineage>
        <taxon>Bacteria</taxon>
        <taxon>Pseudomonadati</taxon>
        <taxon>Myxococcota</taxon>
        <taxon>Myxococcia</taxon>
        <taxon>Myxococcales</taxon>
        <taxon>Cystobacterineae</taxon>
        <taxon>Myxococcaceae</taxon>
        <taxon>Corallococcus</taxon>
    </lineage>
</organism>